<evidence type="ECO:0000313" key="2">
    <source>
        <dbReference type="Proteomes" id="UP001057455"/>
    </source>
</evidence>
<reference evidence="1" key="1">
    <citation type="submission" date="2019-12" db="EMBL/GenBank/DDBJ databases">
        <title>Genome sequence of Babesia ovis.</title>
        <authorList>
            <person name="Yamagishi J."/>
            <person name="Sevinc F."/>
            <person name="Xuan X."/>
        </authorList>
    </citation>
    <scope>NUCLEOTIDE SEQUENCE</scope>
    <source>
        <strain evidence="1">Selcuk</strain>
    </source>
</reference>
<accession>A0A9W5T891</accession>
<name>A0A9W5T891_BABOV</name>
<keyword evidence="1" id="KW-0548">Nucleotidyltransferase</keyword>
<sequence length="151" mass="17210">MYTHSSTRVMWVLEKSNNVVTERIKDVLHALSNPRIPDALGSNLHERVEREPSEDEQEMNETWGSMCTLLSNVDGKDSDKCDCAETQVLTEQWLKIRSNAGLFFIPLKRFLKVMLQPLARGGGTISLLSSFCFVSHMQKMEHEIIEAISKK</sequence>
<dbReference type="EMBL" id="BLIY01000003">
    <property type="protein sequence ID" value="GFE53095.1"/>
    <property type="molecule type" value="Genomic_DNA"/>
</dbReference>
<dbReference type="Proteomes" id="UP001057455">
    <property type="component" value="Unassembled WGS sequence"/>
</dbReference>
<protein>
    <submittedName>
        <fullName evidence="1">Nicotinate-nucleotide adenylyltransferase, putative</fullName>
    </submittedName>
</protein>
<keyword evidence="2" id="KW-1185">Reference proteome</keyword>
<gene>
    <name evidence="1" type="ORF">BaOVIS_004990</name>
</gene>
<proteinExistence type="predicted"/>
<organism evidence="1 2">
    <name type="scientific">Babesia ovis</name>
    <dbReference type="NCBI Taxonomy" id="5869"/>
    <lineage>
        <taxon>Eukaryota</taxon>
        <taxon>Sar</taxon>
        <taxon>Alveolata</taxon>
        <taxon>Apicomplexa</taxon>
        <taxon>Aconoidasida</taxon>
        <taxon>Piroplasmida</taxon>
        <taxon>Babesiidae</taxon>
        <taxon>Babesia</taxon>
    </lineage>
</organism>
<comment type="caution">
    <text evidence="1">The sequence shown here is derived from an EMBL/GenBank/DDBJ whole genome shotgun (WGS) entry which is preliminary data.</text>
</comment>
<keyword evidence="1" id="KW-0808">Transferase</keyword>
<dbReference type="AlphaFoldDB" id="A0A9W5T891"/>
<evidence type="ECO:0000313" key="1">
    <source>
        <dbReference type="EMBL" id="GFE53095.1"/>
    </source>
</evidence>
<dbReference type="GO" id="GO:0016779">
    <property type="term" value="F:nucleotidyltransferase activity"/>
    <property type="evidence" value="ECO:0007669"/>
    <property type="project" value="UniProtKB-KW"/>
</dbReference>